<gene>
    <name evidence="1" type="ORF">LMG27174_04264</name>
</gene>
<evidence type="ECO:0000313" key="2">
    <source>
        <dbReference type="Proteomes" id="UP000494205"/>
    </source>
</evidence>
<accession>A0A6J5BLT1</accession>
<evidence type="ECO:0000313" key="1">
    <source>
        <dbReference type="EMBL" id="CAB3711505.1"/>
    </source>
</evidence>
<name>A0A6J5BLT1_9BURK</name>
<organism evidence="1 2">
    <name type="scientific">Paraburkholderia rhynchosiae</name>
    <dbReference type="NCBI Taxonomy" id="487049"/>
    <lineage>
        <taxon>Bacteria</taxon>
        <taxon>Pseudomonadati</taxon>
        <taxon>Pseudomonadota</taxon>
        <taxon>Betaproteobacteria</taxon>
        <taxon>Burkholderiales</taxon>
        <taxon>Burkholderiaceae</taxon>
        <taxon>Paraburkholderia</taxon>
    </lineage>
</organism>
<dbReference type="AlphaFoldDB" id="A0A6J5BLT1"/>
<dbReference type="EMBL" id="CADIJZ010000016">
    <property type="protein sequence ID" value="CAB3711505.1"/>
    <property type="molecule type" value="Genomic_DNA"/>
</dbReference>
<protein>
    <submittedName>
        <fullName evidence="1">Uncharacterized protein</fullName>
    </submittedName>
</protein>
<dbReference type="Proteomes" id="UP000494205">
    <property type="component" value="Unassembled WGS sequence"/>
</dbReference>
<sequence length="44" mass="4699">MKPTRQVACVEPMIAANNVTVRYAEALLVATPAAHLVEGKNYAS</sequence>
<proteinExistence type="predicted"/>
<reference evidence="1 2" key="1">
    <citation type="submission" date="2020-04" db="EMBL/GenBank/DDBJ databases">
        <authorList>
            <person name="De Canck E."/>
        </authorList>
    </citation>
    <scope>NUCLEOTIDE SEQUENCE [LARGE SCALE GENOMIC DNA]</scope>
    <source>
        <strain evidence="1 2">LMG 27174</strain>
    </source>
</reference>